<feature type="transmembrane region" description="Helical" evidence="6">
    <location>
        <begin position="257"/>
        <end position="276"/>
    </location>
</feature>
<keyword evidence="3 6" id="KW-0812">Transmembrane</keyword>
<dbReference type="RefSeq" id="WP_378588550.1">
    <property type="nucleotide sequence ID" value="NZ_JBHSKD010000007.1"/>
</dbReference>
<evidence type="ECO:0000259" key="7">
    <source>
        <dbReference type="Pfam" id="PF02687"/>
    </source>
</evidence>
<feature type="transmembrane region" description="Helical" evidence="6">
    <location>
        <begin position="630"/>
        <end position="650"/>
    </location>
</feature>
<reference evidence="9" key="1">
    <citation type="journal article" date="2019" name="Int. J. Syst. Evol. Microbiol.">
        <title>The Global Catalogue of Microorganisms (GCM) 10K type strain sequencing project: providing services to taxonomists for standard genome sequencing and annotation.</title>
        <authorList>
            <consortium name="The Broad Institute Genomics Platform"/>
            <consortium name="The Broad Institute Genome Sequencing Center for Infectious Disease"/>
            <person name="Wu L."/>
            <person name="Ma J."/>
        </authorList>
    </citation>
    <scope>NUCLEOTIDE SEQUENCE [LARGE SCALE GENOMIC DNA]</scope>
    <source>
        <strain evidence="9">DFY41</strain>
    </source>
</reference>
<feature type="transmembrane region" description="Helical" evidence="6">
    <location>
        <begin position="171"/>
        <end position="191"/>
    </location>
</feature>
<evidence type="ECO:0000313" key="9">
    <source>
        <dbReference type="Proteomes" id="UP001596087"/>
    </source>
</evidence>
<feature type="transmembrane region" description="Helical" evidence="6">
    <location>
        <begin position="203"/>
        <end position="224"/>
    </location>
</feature>
<dbReference type="Proteomes" id="UP001596087">
    <property type="component" value="Unassembled WGS sequence"/>
</dbReference>
<protein>
    <submittedName>
        <fullName evidence="8">FtsX-like permease family protein</fullName>
    </submittedName>
</protein>
<feature type="transmembrane region" description="Helical" evidence="6">
    <location>
        <begin position="12"/>
        <end position="36"/>
    </location>
</feature>
<gene>
    <name evidence="8" type="ORF">ACFPGP_06615</name>
</gene>
<feature type="transmembrane region" description="Helical" evidence="6">
    <location>
        <begin position="682"/>
        <end position="705"/>
    </location>
</feature>
<dbReference type="InterPro" id="IPR003838">
    <property type="entry name" value="ABC3_permease_C"/>
</dbReference>
<feature type="domain" description="ABC3 transporter permease C-terminal" evidence="7">
    <location>
        <begin position="633"/>
        <end position="740"/>
    </location>
</feature>
<keyword evidence="5 6" id="KW-0472">Membrane</keyword>
<sequence length="764" mass="76890">MRRTLRGAWSRRGTLVPLLLLTTVVVGGIVAVTALAEASGTSVAVAVPLLVLGTVAVPTTGRQLAAARRREIAMARLRGITGGQLYVVLSLEPLLVLVAGAVLGLGLGAAVVAVAADRWAGVGQTDLGITVLPPVAVVVAVALLALLVGMAGALREPLADQVSVQERPRPAGVAGLFWGALIVVAAVVATYRASVAGSDDPGWVVLAGPALVGLAAGQVAVWLLRGLARLAVPWTADRGLRGFLASRRLARVAEAATPVRLVVAASAVAAVALTGATQVDAWTDDTARLRAGAPYRVDLAGGATAGVDEALALSRDLDPDGQYLMAAALVPGEGTVVARRAFLDTERYDAVLGGFLDGTPADGVDDLVAGLRSGEGVRVVTGDEAFVTVRGVSSRESGDLRPRVTVRYAIGSEDTGAASADLTIPLDGSEDTARLPLRGCDAGCVVTGLTLDRARGDVARPYVVTRLDVGGEDALALPWRSTSRSTIAGAPPGPQVVDDGLLALAQPRRQTAAPEAARGATPVLATTSATWDGASPTVQSPGGDDRPAEVVGRLQALPLVEADGLLADLPLAAAGAPPTVPAAEVMVLAAADTPPGVLADLADAAGSDPVPLADVEDATALASGAVQARIYALMAGFCLAVALLVLAASVSRERAAHSREAAALRVVGVPLAQVRGSARREVGALTLTAVVATIAGGLVGVALLLSNLTLVTVPLHAVPLEVGIALVPVAVAAAVAALLVLVVGGRSRAVGNEVSRPAILREEV</sequence>
<dbReference type="EMBL" id="JBHSKD010000007">
    <property type="protein sequence ID" value="MFC5176335.1"/>
    <property type="molecule type" value="Genomic_DNA"/>
</dbReference>
<evidence type="ECO:0000256" key="5">
    <source>
        <dbReference type="ARBA" id="ARBA00023136"/>
    </source>
</evidence>
<feature type="transmembrane region" description="Helical" evidence="6">
    <location>
        <begin position="85"/>
        <end position="115"/>
    </location>
</feature>
<feature type="transmembrane region" description="Helical" evidence="6">
    <location>
        <begin position="127"/>
        <end position="150"/>
    </location>
</feature>
<evidence type="ECO:0000256" key="2">
    <source>
        <dbReference type="ARBA" id="ARBA00022475"/>
    </source>
</evidence>
<evidence type="ECO:0000313" key="8">
    <source>
        <dbReference type="EMBL" id="MFC5176335.1"/>
    </source>
</evidence>
<keyword evidence="4 6" id="KW-1133">Transmembrane helix</keyword>
<comment type="subcellular location">
    <subcellularLocation>
        <location evidence="1">Cell membrane</location>
        <topology evidence="1">Multi-pass membrane protein</topology>
    </subcellularLocation>
</comment>
<accession>A0ABW0BGA2</accession>
<evidence type="ECO:0000256" key="4">
    <source>
        <dbReference type="ARBA" id="ARBA00022989"/>
    </source>
</evidence>
<feature type="domain" description="ABC3 transporter permease C-terminal" evidence="7">
    <location>
        <begin position="47"/>
        <end position="154"/>
    </location>
</feature>
<keyword evidence="2" id="KW-1003">Cell membrane</keyword>
<comment type="caution">
    <text evidence="8">The sequence shown here is derived from an EMBL/GenBank/DDBJ whole genome shotgun (WGS) entry which is preliminary data.</text>
</comment>
<name>A0ABW0BGA2_9ACTN</name>
<organism evidence="8 9">
    <name type="scientific">Nocardioides taihuensis</name>
    <dbReference type="NCBI Taxonomy" id="1835606"/>
    <lineage>
        <taxon>Bacteria</taxon>
        <taxon>Bacillati</taxon>
        <taxon>Actinomycetota</taxon>
        <taxon>Actinomycetes</taxon>
        <taxon>Propionibacteriales</taxon>
        <taxon>Nocardioidaceae</taxon>
        <taxon>Nocardioides</taxon>
    </lineage>
</organism>
<evidence type="ECO:0000256" key="3">
    <source>
        <dbReference type="ARBA" id="ARBA00022692"/>
    </source>
</evidence>
<dbReference type="Pfam" id="PF02687">
    <property type="entry name" value="FtsX"/>
    <property type="match status" value="2"/>
</dbReference>
<evidence type="ECO:0000256" key="6">
    <source>
        <dbReference type="SAM" id="Phobius"/>
    </source>
</evidence>
<keyword evidence="9" id="KW-1185">Reference proteome</keyword>
<feature type="transmembrane region" description="Helical" evidence="6">
    <location>
        <begin position="42"/>
        <end position="64"/>
    </location>
</feature>
<proteinExistence type="predicted"/>
<evidence type="ECO:0000256" key="1">
    <source>
        <dbReference type="ARBA" id="ARBA00004651"/>
    </source>
</evidence>
<feature type="transmembrane region" description="Helical" evidence="6">
    <location>
        <begin position="725"/>
        <end position="743"/>
    </location>
</feature>